<dbReference type="AlphaFoldDB" id="A0A4Z2EHQ9"/>
<dbReference type="Proteomes" id="UP000314294">
    <property type="component" value="Unassembled WGS sequence"/>
</dbReference>
<name>A0A4Z2EHQ9_9TELE</name>
<protein>
    <submittedName>
        <fullName evidence="2">Uncharacterized protein</fullName>
    </submittedName>
</protein>
<accession>A0A4Z2EHQ9</accession>
<organism evidence="2 3">
    <name type="scientific">Liparis tanakae</name>
    <name type="common">Tanaka's snailfish</name>
    <dbReference type="NCBI Taxonomy" id="230148"/>
    <lineage>
        <taxon>Eukaryota</taxon>
        <taxon>Metazoa</taxon>
        <taxon>Chordata</taxon>
        <taxon>Craniata</taxon>
        <taxon>Vertebrata</taxon>
        <taxon>Euteleostomi</taxon>
        <taxon>Actinopterygii</taxon>
        <taxon>Neopterygii</taxon>
        <taxon>Teleostei</taxon>
        <taxon>Neoteleostei</taxon>
        <taxon>Acanthomorphata</taxon>
        <taxon>Eupercaria</taxon>
        <taxon>Perciformes</taxon>
        <taxon>Cottioidei</taxon>
        <taxon>Cottales</taxon>
        <taxon>Liparidae</taxon>
        <taxon>Liparis</taxon>
    </lineage>
</organism>
<evidence type="ECO:0000256" key="1">
    <source>
        <dbReference type="SAM" id="MobiDB-lite"/>
    </source>
</evidence>
<evidence type="ECO:0000313" key="2">
    <source>
        <dbReference type="EMBL" id="TNN28353.1"/>
    </source>
</evidence>
<sequence>MELPVNRLLFNPQLRPTQHHAATAFRAPLYLRGSGGTDSPSGPSGLYTPQRAPPGRPGGGYAEGQQYRRCSVYDSPRALTVHHGEGQEERRRRRRGGGGGEEEEEEEEGAGRSHRVTEACVEL</sequence>
<gene>
    <name evidence="2" type="ORF">EYF80_061499</name>
</gene>
<feature type="region of interest" description="Disordered" evidence="1">
    <location>
        <begin position="30"/>
        <end position="123"/>
    </location>
</feature>
<reference evidence="2 3" key="1">
    <citation type="submission" date="2019-03" db="EMBL/GenBank/DDBJ databases">
        <title>First draft genome of Liparis tanakae, snailfish: a comprehensive survey of snailfish specific genes.</title>
        <authorList>
            <person name="Kim W."/>
            <person name="Song I."/>
            <person name="Jeong J.-H."/>
            <person name="Kim D."/>
            <person name="Kim S."/>
            <person name="Ryu S."/>
            <person name="Song J.Y."/>
            <person name="Lee S.K."/>
        </authorList>
    </citation>
    <scope>NUCLEOTIDE SEQUENCE [LARGE SCALE GENOMIC DNA]</scope>
    <source>
        <tissue evidence="2">Muscle</tissue>
    </source>
</reference>
<keyword evidence="3" id="KW-1185">Reference proteome</keyword>
<dbReference type="EMBL" id="SRLO01006984">
    <property type="protein sequence ID" value="TNN28353.1"/>
    <property type="molecule type" value="Genomic_DNA"/>
</dbReference>
<proteinExistence type="predicted"/>
<evidence type="ECO:0000313" key="3">
    <source>
        <dbReference type="Proteomes" id="UP000314294"/>
    </source>
</evidence>
<comment type="caution">
    <text evidence="2">The sequence shown here is derived from an EMBL/GenBank/DDBJ whole genome shotgun (WGS) entry which is preliminary data.</text>
</comment>